<proteinExistence type="predicted"/>
<name>A0A6C8X652_STEMA</name>
<sequence length="102" mass="11485">MASSTPSNTNGAEISELAQKLYGLQEAMDALVASGQAQGIQRERYDAAKQLITDKLTEFSCTYETLTTPKAIQLWVFNSREPVSRNPSEIAHWKQFYVDELR</sequence>
<dbReference type="Proteomes" id="UP000625930">
    <property type="component" value="Unassembled WGS sequence"/>
</dbReference>
<protein>
    <submittedName>
        <fullName evidence="2">Uncharacterized protein</fullName>
    </submittedName>
</protein>
<dbReference type="Proteomes" id="UP001214521">
    <property type="component" value="Unassembled WGS sequence"/>
</dbReference>
<dbReference type="RefSeq" id="WP_032961816.1">
    <property type="nucleotide sequence ID" value="NZ_AP021908.1"/>
</dbReference>
<dbReference type="EMBL" id="JADUNP010000002">
    <property type="protein sequence ID" value="MBH1650877.1"/>
    <property type="molecule type" value="Genomic_DNA"/>
</dbReference>
<dbReference type="EMBL" id="ABLOMU010000009">
    <property type="protein sequence ID" value="EKT4440634.1"/>
    <property type="molecule type" value="Genomic_DNA"/>
</dbReference>
<evidence type="ECO:0000313" key="3">
    <source>
        <dbReference type="Proteomes" id="UP000625930"/>
    </source>
</evidence>
<dbReference type="AlphaFoldDB" id="A0A6C8X652"/>
<organism evidence="2 3">
    <name type="scientific">Stenotrophomonas maltophilia</name>
    <name type="common">Pseudomonas maltophilia</name>
    <name type="synonym">Xanthomonas maltophilia</name>
    <dbReference type="NCBI Taxonomy" id="40324"/>
    <lineage>
        <taxon>Bacteria</taxon>
        <taxon>Pseudomonadati</taxon>
        <taxon>Pseudomonadota</taxon>
        <taxon>Gammaproteobacteria</taxon>
        <taxon>Lysobacterales</taxon>
        <taxon>Lysobacteraceae</taxon>
        <taxon>Stenotrophomonas</taxon>
        <taxon>Stenotrophomonas maltophilia group</taxon>
    </lineage>
</organism>
<reference evidence="1" key="2">
    <citation type="submission" date="2022-07" db="EMBL/GenBank/DDBJ databases">
        <authorList>
            <consortium name="Clinical and Environmental Microbiology Branch: Whole genome sequencing antimicrobial resistance pathogens in the healthcare setting"/>
        </authorList>
    </citation>
    <scope>NUCLEOTIDE SEQUENCE</scope>
    <source>
        <strain evidence="1">Stenotrophomonas_maltophilia_2021CK-00905</strain>
    </source>
</reference>
<accession>A0A6C8X652</accession>
<reference evidence="2" key="1">
    <citation type="submission" date="2020-11" db="EMBL/GenBank/DDBJ databases">
        <title>Enhanced detection system for hospital associated transmission using whole genome sequencing surveillance.</title>
        <authorList>
            <person name="Harrison L.H."/>
            <person name="Van Tyne D."/>
            <person name="Marsh J.W."/>
            <person name="Griffith M.P."/>
            <person name="Snyder D.J."/>
            <person name="Cooper V.S."/>
            <person name="Mustapha M."/>
        </authorList>
    </citation>
    <scope>NUCLEOTIDE SEQUENCE</scope>
    <source>
        <strain evidence="2">STEN00091</strain>
    </source>
</reference>
<evidence type="ECO:0000313" key="1">
    <source>
        <dbReference type="EMBL" id="EKT4440634.1"/>
    </source>
</evidence>
<comment type="caution">
    <text evidence="2">The sequence shown here is derived from an EMBL/GenBank/DDBJ whole genome shotgun (WGS) entry which is preliminary data.</text>
</comment>
<evidence type="ECO:0000313" key="2">
    <source>
        <dbReference type="EMBL" id="MBH1650877.1"/>
    </source>
</evidence>
<gene>
    <name evidence="2" type="ORF">I5U67_01625</name>
    <name evidence="1" type="ORF">QEK83_001268</name>
</gene>